<dbReference type="EMBL" id="CAJNOT010001627">
    <property type="protein sequence ID" value="CAF1227953.1"/>
    <property type="molecule type" value="Genomic_DNA"/>
</dbReference>
<proteinExistence type="predicted"/>
<dbReference type="Proteomes" id="UP000663864">
    <property type="component" value="Unassembled WGS sequence"/>
</dbReference>
<keyword evidence="2" id="KW-0812">Transmembrane</keyword>
<evidence type="ECO:0000313" key="3">
    <source>
        <dbReference type="EMBL" id="CAF1227953.1"/>
    </source>
</evidence>
<evidence type="ECO:0000256" key="2">
    <source>
        <dbReference type="SAM" id="Phobius"/>
    </source>
</evidence>
<reference evidence="4" key="1">
    <citation type="submission" date="2021-02" db="EMBL/GenBank/DDBJ databases">
        <authorList>
            <person name="Nowell W R."/>
        </authorList>
    </citation>
    <scope>NUCLEOTIDE SEQUENCE</scope>
</reference>
<feature type="transmembrane region" description="Helical" evidence="2">
    <location>
        <begin position="160"/>
        <end position="182"/>
    </location>
</feature>
<name>A0A819ELW2_9BILA</name>
<dbReference type="EMBL" id="CAJOBD010002058">
    <property type="protein sequence ID" value="CAF3852093.1"/>
    <property type="molecule type" value="Genomic_DNA"/>
</dbReference>
<dbReference type="Proteomes" id="UP000663836">
    <property type="component" value="Unassembled WGS sequence"/>
</dbReference>
<dbReference type="GO" id="GO:0016705">
    <property type="term" value="F:oxidoreductase activity, acting on paired donors, with incorporation or reduction of molecular oxygen"/>
    <property type="evidence" value="ECO:0007669"/>
    <property type="project" value="InterPro"/>
</dbReference>
<keyword evidence="2" id="KW-0472">Membrane</keyword>
<dbReference type="GO" id="GO:0005506">
    <property type="term" value="F:iron ion binding"/>
    <property type="evidence" value="ECO:0007669"/>
    <property type="project" value="InterPro"/>
</dbReference>
<keyword evidence="2" id="KW-1133">Transmembrane helix</keyword>
<keyword evidence="1" id="KW-0175">Coiled coil</keyword>
<sequence length="357" mass="41452">MIPSMVNETVKAIDSILRISSLSDRIDVETEFSALTLSIIASSTFTQDFETIPHVKEIMCLNETLYEVNDLQRIHSWYNFNLIQIRGLKVKITEIQERYDSTIRNILHEIAVQKERAKEILTNALDQLETTINRREIKNHLNQLIHQIDQLVENMASQTLLVLISSGLGMFSIIGLIISLFAGTSALDILSFGIGAIETKLKILKIKNLNEYFDDFAKKLHHYSTHSQTSMINIIWYDRKIQNDENQNYIQKLKEEFSTEQYRILSCDNKEQSIELIKSNIQNNLILITSGSAEKEIISEKGYYFHIKSIIIFCSSIEYHRIWAKQYKKVLLVTNQFSHVIEKIKDIECGEICFFKF</sequence>
<protein>
    <submittedName>
        <fullName evidence="4">Uncharacterized protein</fullName>
    </submittedName>
</protein>
<feature type="coiled-coil region" evidence="1">
    <location>
        <begin position="111"/>
        <end position="154"/>
    </location>
</feature>
<dbReference type="Gene3D" id="1.10.630.10">
    <property type="entry name" value="Cytochrome P450"/>
    <property type="match status" value="1"/>
</dbReference>
<comment type="caution">
    <text evidence="4">The sequence shown here is derived from an EMBL/GenBank/DDBJ whole genome shotgun (WGS) entry which is preliminary data.</text>
</comment>
<accession>A0A819ELW2</accession>
<evidence type="ECO:0000256" key="1">
    <source>
        <dbReference type="SAM" id="Coils"/>
    </source>
</evidence>
<dbReference type="AlphaFoldDB" id="A0A819ELW2"/>
<gene>
    <name evidence="4" type="ORF">JBS370_LOCUS18303</name>
    <name evidence="3" type="ORF">ZHD862_LOCUS24214</name>
</gene>
<organism evidence="4 5">
    <name type="scientific">Rotaria sordida</name>
    <dbReference type="NCBI Taxonomy" id="392033"/>
    <lineage>
        <taxon>Eukaryota</taxon>
        <taxon>Metazoa</taxon>
        <taxon>Spiralia</taxon>
        <taxon>Gnathifera</taxon>
        <taxon>Rotifera</taxon>
        <taxon>Eurotatoria</taxon>
        <taxon>Bdelloidea</taxon>
        <taxon>Philodinida</taxon>
        <taxon>Philodinidae</taxon>
        <taxon>Rotaria</taxon>
    </lineage>
</organism>
<evidence type="ECO:0000313" key="4">
    <source>
        <dbReference type="EMBL" id="CAF3852093.1"/>
    </source>
</evidence>
<dbReference type="GO" id="GO:0004497">
    <property type="term" value="F:monooxygenase activity"/>
    <property type="evidence" value="ECO:0007669"/>
    <property type="project" value="InterPro"/>
</dbReference>
<dbReference type="InterPro" id="IPR036396">
    <property type="entry name" value="Cyt_P450_sf"/>
</dbReference>
<dbReference type="GO" id="GO:0020037">
    <property type="term" value="F:heme binding"/>
    <property type="evidence" value="ECO:0007669"/>
    <property type="project" value="InterPro"/>
</dbReference>
<evidence type="ECO:0000313" key="5">
    <source>
        <dbReference type="Proteomes" id="UP000663836"/>
    </source>
</evidence>